<protein>
    <recommendedName>
        <fullName evidence="2">NADH:ubiquinone reductase (non-electrogenic)</fullName>
        <ecNumber evidence="2">1.6.5.9</ecNumber>
    </recommendedName>
</protein>
<comment type="catalytic activity">
    <reaction evidence="9">
        <text>a ubiquinone + NADH + H(+) = a ubiquinol + NAD(+)</text>
        <dbReference type="Rhea" id="RHEA:23152"/>
        <dbReference type="Rhea" id="RHEA-COMP:9565"/>
        <dbReference type="Rhea" id="RHEA-COMP:9566"/>
        <dbReference type="ChEBI" id="CHEBI:15378"/>
        <dbReference type="ChEBI" id="CHEBI:16389"/>
        <dbReference type="ChEBI" id="CHEBI:17976"/>
        <dbReference type="ChEBI" id="CHEBI:57540"/>
        <dbReference type="ChEBI" id="CHEBI:57945"/>
    </reaction>
</comment>
<evidence type="ECO:0000256" key="1">
    <source>
        <dbReference type="ARBA" id="ARBA00005272"/>
    </source>
</evidence>
<evidence type="ECO:0000256" key="2">
    <source>
        <dbReference type="ARBA" id="ARBA00012637"/>
    </source>
</evidence>
<dbReference type="InterPro" id="IPR054585">
    <property type="entry name" value="NDH2-like_C"/>
</dbReference>
<dbReference type="Pfam" id="PF22366">
    <property type="entry name" value="NDH2_C"/>
    <property type="match status" value="1"/>
</dbReference>
<sequence>MECFERATNPNISDFERRRLLSFVVVGGGPTSCEFTAELHDFLKKDVRKWYPDIIDLVKITLVEAGPGILGSFDKVLAEYYLESLREKEIDVRINTAVVGIEDRYMDNKDDDECQLDEGDHHYTVAKLADGDEVPFATLVWSGGLAPVKFIDGACIEMERGRAVVDDYLRLPGEKGRIFALGDCATVKNNSHIATASVAEQQAYYLGDCFNDYYSKLDLLEVEEGEDLPLPGPVYPALMPWAPAEFMNKILCDSSPKFQYKNRGSMAVMGSGGGVADLTHTDLPIVKTKLSGFAAFVIWRTTYLTKQLSWSNMMLIPMYWFKTWVFGRDISRF</sequence>
<keyword evidence="4" id="KW-0274">FAD</keyword>
<keyword evidence="7" id="KW-0520">NAD</keyword>
<dbReference type="EMBL" id="HBEL01015613">
    <property type="protein sequence ID" value="CAD8411337.1"/>
    <property type="molecule type" value="Transcribed_RNA"/>
</dbReference>
<evidence type="ECO:0000256" key="9">
    <source>
        <dbReference type="ARBA" id="ARBA00049010"/>
    </source>
</evidence>
<dbReference type="InterPro" id="IPR023753">
    <property type="entry name" value="FAD/NAD-binding_dom"/>
</dbReference>
<dbReference type="InterPro" id="IPR045024">
    <property type="entry name" value="NDH-2"/>
</dbReference>
<dbReference type="Pfam" id="PF07992">
    <property type="entry name" value="Pyr_redox_2"/>
    <property type="match status" value="1"/>
</dbReference>
<evidence type="ECO:0000256" key="6">
    <source>
        <dbReference type="ARBA" id="ARBA00023002"/>
    </source>
</evidence>
<evidence type="ECO:0000256" key="4">
    <source>
        <dbReference type="ARBA" id="ARBA00022827"/>
    </source>
</evidence>
<evidence type="ECO:0000259" key="10">
    <source>
        <dbReference type="Pfam" id="PF07992"/>
    </source>
</evidence>
<gene>
    <name evidence="12" type="ORF">PINE0816_LOCUS7460</name>
</gene>
<dbReference type="AlphaFoldDB" id="A0A7S0GE24"/>
<keyword evidence="6" id="KW-0560">Oxidoreductase</keyword>
<name>A0A7S0GE24_9STRA</name>
<reference evidence="12" key="1">
    <citation type="submission" date="2021-01" db="EMBL/GenBank/DDBJ databases">
        <authorList>
            <person name="Corre E."/>
            <person name="Pelletier E."/>
            <person name="Niang G."/>
            <person name="Scheremetjew M."/>
            <person name="Finn R."/>
            <person name="Kale V."/>
            <person name="Holt S."/>
            <person name="Cochrane G."/>
            <person name="Meng A."/>
            <person name="Brown T."/>
            <person name="Cohen L."/>
        </authorList>
    </citation>
    <scope>NUCLEOTIDE SEQUENCE</scope>
    <source>
        <strain evidence="12">CCAP1064/1</strain>
    </source>
</reference>
<dbReference type="PANTHER" id="PTHR43706:SF47">
    <property type="entry name" value="EXTERNAL NADH-UBIQUINONE OXIDOREDUCTASE 1, MITOCHONDRIAL-RELATED"/>
    <property type="match status" value="1"/>
</dbReference>
<evidence type="ECO:0000313" key="12">
    <source>
        <dbReference type="EMBL" id="CAD8411337.1"/>
    </source>
</evidence>
<proteinExistence type="inferred from homology"/>
<dbReference type="Gene3D" id="3.50.50.100">
    <property type="match status" value="1"/>
</dbReference>
<evidence type="ECO:0000259" key="11">
    <source>
        <dbReference type="Pfam" id="PF22366"/>
    </source>
</evidence>
<feature type="domain" description="FAD/NAD(P)-binding" evidence="10">
    <location>
        <begin position="21"/>
        <end position="203"/>
    </location>
</feature>
<dbReference type="GO" id="GO:0005739">
    <property type="term" value="C:mitochondrion"/>
    <property type="evidence" value="ECO:0007669"/>
    <property type="project" value="TreeGrafter"/>
</dbReference>
<comment type="catalytic activity">
    <reaction evidence="8">
        <text>a quinone + NADH + H(+) = a quinol + NAD(+)</text>
        <dbReference type="Rhea" id="RHEA:46160"/>
        <dbReference type="ChEBI" id="CHEBI:15378"/>
        <dbReference type="ChEBI" id="CHEBI:24646"/>
        <dbReference type="ChEBI" id="CHEBI:57540"/>
        <dbReference type="ChEBI" id="CHEBI:57945"/>
        <dbReference type="ChEBI" id="CHEBI:132124"/>
        <dbReference type="EC" id="1.6.5.9"/>
    </reaction>
</comment>
<keyword evidence="3" id="KW-0285">Flavoprotein</keyword>
<evidence type="ECO:0000256" key="3">
    <source>
        <dbReference type="ARBA" id="ARBA00022630"/>
    </source>
</evidence>
<dbReference type="PANTHER" id="PTHR43706">
    <property type="entry name" value="NADH DEHYDROGENASE"/>
    <property type="match status" value="1"/>
</dbReference>
<organism evidence="12">
    <name type="scientific">Proboscia inermis</name>
    <dbReference type="NCBI Taxonomy" id="420281"/>
    <lineage>
        <taxon>Eukaryota</taxon>
        <taxon>Sar</taxon>
        <taxon>Stramenopiles</taxon>
        <taxon>Ochrophyta</taxon>
        <taxon>Bacillariophyta</taxon>
        <taxon>Coscinodiscophyceae</taxon>
        <taxon>Rhizosoleniophycidae</taxon>
        <taxon>Rhizosoleniales</taxon>
        <taxon>Rhizosoleniaceae</taxon>
        <taxon>Proboscia</taxon>
    </lineage>
</organism>
<dbReference type="EC" id="1.6.5.9" evidence="2"/>
<evidence type="ECO:0000256" key="5">
    <source>
        <dbReference type="ARBA" id="ARBA00022946"/>
    </source>
</evidence>
<evidence type="ECO:0000256" key="8">
    <source>
        <dbReference type="ARBA" id="ARBA00047599"/>
    </source>
</evidence>
<feature type="domain" description="External alternative NADH-ubiquinone oxidoreductase-like C-terminal" evidence="11">
    <location>
        <begin position="263"/>
        <end position="329"/>
    </location>
</feature>
<dbReference type="SUPFAM" id="SSF51905">
    <property type="entry name" value="FAD/NAD(P)-binding domain"/>
    <property type="match status" value="1"/>
</dbReference>
<keyword evidence="5" id="KW-0809">Transit peptide</keyword>
<dbReference type="InterPro" id="IPR036188">
    <property type="entry name" value="FAD/NAD-bd_sf"/>
</dbReference>
<dbReference type="GO" id="GO:0050136">
    <property type="term" value="F:NADH dehydrogenase (quinone) (non-electrogenic) activity"/>
    <property type="evidence" value="ECO:0007669"/>
    <property type="project" value="UniProtKB-EC"/>
</dbReference>
<accession>A0A7S0GE24</accession>
<evidence type="ECO:0000256" key="7">
    <source>
        <dbReference type="ARBA" id="ARBA00023027"/>
    </source>
</evidence>
<comment type="similarity">
    <text evidence="1">Belongs to the NADH dehydrogenase family.</text>
</comment>